<dbReference type="EMBL" id="DYXC01000030">
    <property type="protein sequence ID" value="HJF13683.1"/>
    <property type="molecule type" value="Genomic_DNA"/>
</dbReference>
<reference evidence="4" key="1">
    <citation type="journal article" date="2021" name="PeerJ">
        <title>Extensive microbial diversity within the chicken gut microbiome revealed by metagenomics and culture.</title>
        <authorList>
            <person name="Gilroy R."/>
            <person name="Ravi A."/>
            <person name="Getino M."/>
            <person name="Pursley I."/>
            <person name="Horton D.L."/>
            <person name="Alikhan N.F."/>
            <person name="Baker D."/>
            <person name="Gharbi K."/>
            <person name="Hall N."/>
            <person name="Watson M."/>
            <person name="Adriaenssens E.M."/>
            <person name="Foster-Nyarko E."/>
            <person name="Jarju S."/>
            <person name="Secka A."/>
            <person name="Antonio M."/>
            <person name="Oren A."/>
            <person name="Chaudhuri R.R."/>
            <person name="La Ragione R."/>
            <person name="Hildebrand F."/>
            <person name="Pallen M.J."/>
        </authorList>
    </citation>
    <scope>NUCLEOTIDE SEQUENCE</scope>
    <source>
        <strain evidence="4">ChiHjej13B12-14962</strain>
    </source>
</reference>
<keyword evidence="3" id="KW-0472">Membrane</keyword>
<organism evidence="4 5">
    <name type="scientific">Enteractinococcus helveticum</name>
    <dbReference type="NCBI Taxonomy" id="1837282"/>
    <lineage>
        <taxon>Bacteria</taxon>
        <taxon>Bacillati</taxon>
        <taxon>Actinomycetota</taxon>
        <taxon>Actinomycetes</taxon>
        <taxon>Micrococcales</taxon>
        <taxon>Micrococcaceae</taxon>
    </lineage>
</organism>
<reference evidence="4" key="2">
    <citation type="submission" date="2021-09" db="EMBL/GenBank/DDBJ databases">
        <authorList>
            <person name="Gilroy R."/>
        </authorList>
    </citation>
    <scope>NUCLEOTIDE SEQUENCE</scope>
    <source>
        <strain evidence="4">ChiHjej13B12-14962</strain>
    </source>
</reference>
<feature type="transmembrane region" description="Helical" evidence="3">
    <location>
        <begin position="38"/>
        <end position="60"/>
    </location>
</feature>
<feature type="region of interest" description="Disordered" evidence="2">
    <location>
        <begin position="103"/>
        <end position="146"/>
    </location>
</feature>
<feature type="compositionally biased region" description="Basic and acidic residues" evidence="2">
    <location>
        <begin position="118"/>
        <end position="136"/>
    </location>
</feature>
<sequence>MQPVILEFSANASILLGVLVFAGAAIGLFKFRDVYTRISAVGTAAGLGICLVIIGVFLMTPSWPNFIKLLIILFLQLATSSIGTMAIARSAYLTGSTMQPGYFDHLAEDQTDPSETAQPDHDVPLQDPNDDAHPDSTDDDTVLGAS</sequence>
<dbReference type="PANTHER" id="PTHR34703:SF1">
    <property type="entry name" value="ANTIPORTER SUBUNIT MNHG2-RELATED"/>
    <property type="match status" value="1"/>
</dbReference>
<proteinExistence type="inferred from homology"/>
<dbReference type="GO" id="GO:0015385">
    <property type="term" value="F:sodium:proton antiporter activity"/>
    <property type="evidence" value="ECO:0007669"/>
    <property type="project" value="TreeGrafter"/>
</dbReference>
<dbReference type="PANTHER" id="PTHR34703">
    <property type="entry name" value="ANTIPORTER SUBUNIT MNHG2-RELATED"/>
    <property type="match status" value="1"/>
</dbReference>
<dbReference type="Proteomes" id="UP000703315">
    <property type="component" value="Unassembled WGS sequence"/>
</dbReference>
<gene>
    <name evidence="4" type="primary">mnhG</name>
    <name evidence="4" type="ORF">K8V32_02620</name>
</gene>
<feature type="transmembrane region" description="Helical" evidence="3">
    <location>
        <begin position="66"/>
        <end position="88"/>
    </location>
</feature>
<evidence type="ECO:0000256" key="3">
    <source>
        <dbReference type="SAM" id="Phobius"/>
    </source>
</evidence>
<dbReference type="AlphaFoldDB" id="A0A921FKB7"/>
<comment type="caution">
    <text evidence="4">The sequence shown here is derived from an EMBL/GenBank/DDBJ whole genome shotgun (WGS) entry which is preliminary data.</text>
</comment>
<protein>
    <submittedName>
        <fullName evidence="4">Monovalent cation/H(+) antiporter subunit G</fullName>
    </submittedName>
</protein>
<evidence type="ECO:0000256" key="1">
    <source>
        <dbReference type="ARBA" id="ARBA00008404"/>
    </source>
</evidence>
<dbReference type="RefSeq" id="WP_303902428.1">
    <property type="nucleotide sequence ID" value="NZ_DYXC01000030.1"/>
</dbReference>
<dbReference type="InterPro" id="IPR005133">
    <property type="entry name" value="PhaG_MnhG_YufB"/>
</dbReference>
<evidence type="ECO:0000313" key="5">
    <source>
        <dbReference type="Proteomes" id="UP000703315"/>
    </source>
</evidence>
<evidence type="ECO:0000313" key="4">
    <source>
        <dbReference type="EMBL" id="HJF13683.1"/>
    </source>
</evidence>
<accession>A0A921FKB7</accession>
<name>A0A921FKB7_9MICC</name>
<feature type="transmembrane region" description="Helical" evidence="3">
    <location>
        <begin position="12"/>
        <end position="31"/>
    </location>
</feature>
<dbReference type="NCBIfam" id="TIGR01300">
    <property type="entry name" value="CPA3_mnhG_phaG"/>
    <property type="match status" value="1"/>
</dbReference>
<keyword evidence="3" id="KW-0812">Transmembrane</keyword>
<evidence type="ECO:0000256" key="2">
    <source>
        <dbReference type="SAM" id="MobiDB-lite"/>
    </source>
</evidence>
<keyword evidence="3" id="KW-1133">Transmembrane helix</keyword>
<dbReference type="Pfam" id="PF03334">
    <property type="entry name" value="PhaG_MnhG_YufB"/>
    <property type="match status" value="1"/>
</dbReference>
<comment type="similarity">
    <text evidence="1">Belongs to the CPA3 antiporters (TC 2.A.63) subunit G family.</text>
</comment>
<feature type="compositionally biased region" description="Acidic residues" evidence="2">
    <location>
        <begin position="137"/>
        <end position="146"/>
    </location>
</feature>